<evidence type="ECO:0000256" key="4">
    <source>
        <dbReference type="ARBA" id="ARBA00022747"/>
    </source>
</evidence>
<protein>
    <recommendedName>
        <fullName evidence="7">Cytosine-specific methyltransferase</fullName>
        <ecNumber evidence="7">2.1.1.37</ecNumber>
    </recommendedName>
</protein>
<keyword evidence="3 5" id="KW-0949">S-adenosyl-L-methionine</keyword>
<dbReference type="PANTHER" id="PTHR10629">
    <property type="entry name" value="CYTOSINE-SPECIFIC METHYLTRANSFERASE"/>
    <property type="match status" value="1"/>
</dbReference>
<evidence type="ECO:0000256" key="7">
    <source>
        <dbReference type="RuleBase" id="RU000417"/>
    </source>
</evidence>
<evidence type="ECO:0000313" key="9">
    <source>
        <dbReference type="Proteomes" id="UP001589702"/>
    </source>
</evidence>
<evidence type="ECO:0000256" key="2">
    <source>
        <dbReference type="ARBA" id="ARBA00022679"/>
    </source>
</evidence>
<dbReference type="GO" id="GO:0003886">
    <property type="term" value="F:DNA (cytosine-5-)-methyltransferase activity"/>
    <property type="evidence" value="ECO:0007669"/>
    <property type="project" value="UniProtKB-EC"/>
</dbReference>
<dbReference type="PROSITE" id="PS51679">
    <property type="entry name" value="SAM_MT_C5"/>
    <property type="match status" value="1"/>
</dbReference>
<evidence type="ECO:0000256" key="3">
    <source>
        <dbReference type="ARBA" id="ARBA00022691"/>
    </source>
</evidence>
<sequence length="456" mass="50747">MKYVDLFSGCGGLSLGIDRAGGELVLAVEKSDMAARTFYHNFIDDASDAEQWARYVASQEDNQISSRLLVRELSFLLENTAAIERLRSNALDLVVGGPPCQGFSLAGRRNPADVRNELPWQYLKFVGVTSPRAVVIENVVGMDRSFSQGEESSFRQLQQALAEAGNGYVVQGVHVNAVHYGAPQHRPRLMIIALRADVAADRGVTATHETWRSDFVDQIGGDIPSLAPRPTKLKSGMESVGNAVGDLMARGTAITDDYSAAYVQSLSKDFWPGRNPVSAEVPNHVRRRHGERTTQRFRFYQYLSQNGLDQRLFSHAARLPEDDAKLLLKHRLLHAPLPAKSPDGVRLADSLDDLVELAYVLATKKHSQKVLGWREPARTVVTLPDDYVHPIEPRIFTVREMARFQGFPDHFEFLGKETTGSERRRFEVPQYSQVGNAVSPWLALAVGRKMKALLTD</sequence>
<accession>A0ABV5Y310</accession>
<dbReference type="RefSeq" id="WP_234751099.1">
    <property type="nucleotide sequence ID" value="NZ_BAAAWN010000001.1"/>
</dbReference>
<name>A0ABV5Y310_ARTRM</name>
<evidence type="ECO:0000313" key="8">
    <source>
        <dbReference type="EMBL" id="MFB9820567.1"/>
    </source>
</evidence>
<dbReference type="Proteomes" id="UP001589702">
    <property type="component" value="Unassembled WGS sequence"/>
</dbReference>
<keyword evidence="2 5" id="KW-0808">Transferase</keyword>
<dbReference type="InterPro" id="IPR001525">
    <property type="entry name" value="C5_MeTfrase"/>
</dbReference>
<dbReference type="PRINTS" id="PR00105">
    <property type="entry name" value="C5METTRFRASE"/>
</dbReference>
<comment type="caution">
    <text evidence="8">The sequence shown here is derived from an EMBL/GenBank/DDBJ whole genome shotgun (WGS) entry which is preliminary data.</text>
</comment>
<comment type="similarity">
    <text evidence="5 6">Belongs to the class I-like SAM-binding methyltransferase superfamily. C5-methyltransferase family.</text>
</comment>
<dbReference type="NCBIfam" id="TIGR00675">
    <property type="entry name" value="dcm"/>
    <property type="match status" value="1"/>
</dbReference>
<dbReference type="GO" id="GO:0032259">
    <property type="term" value="P:methylation"/>
    <property type="evidence" value="ECO:0007669"/>
    <property type="project" value="UniProtKB-KW"/>
</dbReference>
<dbReference type="InterPro" id="IPR018117">
    <property type="entry name" value="C5_DNA_meth_AS"/>
</dbReference>
<dbReference type="InterPro" id="IPR050390">
    <property type="entry name" value="C5-Methyltransferase"/>
</dbReference>
<comment type="catalytic activity">
    <reaction evidence="7">
        <text>a 2'-deoxycytidine in DNA + S-adenosyl-L-methionine = a 5-methyl-2'-deoxycytidine in DNA + S-adenosyl-L-homocysteine + H(+)</text>
        <dbReference type="Rhea" id="RHEA:13681"/>
        <dbReference type="Rhea" id="RHEA-COMP:11369"/>
        <dbReference type="Rhea" id="RHEA-COMP:11370"/>
        <dbReference type="ChEBI" id="CHEBI:15378"/>
        <dbReference type="ChEBI" id="CHEBI:57856"/>
        <dbReference type="ChEBI" id="CHEBI:59789"/>
        <dbReference type="ChEBI" id="CHEBI:85452"/>
        <dbReference type="ChEBI" id="CHEBI:85454"/>
        <dbReference type="EC" id="2.1.1.37"/>
    </reaction>
</comment>
<keyword evidence="4" id="KW-0680">Restriction system</keyword>
<dbReference type="InterPro" id="IPR029063">
    <property type="entry name" value="SAM-dependent_MTases_sf"/>
</dbReference>
<keyword evidence="1 5" id="KW-0489">Methyltransferase</keyword>
<feature type="active site" evidence="5">
    <location>
        <position position="100"/>
    </location>
</feature>
<dbReference type="SUPFAM" id="SSF53335">
    <property type="entry name" value="S-adenosyl-L-methionine-dependent methyltransferases"/>
    <property type="match status" value="1"/>
</dbReference>
<dbReference type="EC" id="2.1.1.37" evidence="7"/>
<dbReference type="Pfam" id="PF00145">
    <property type="entry name" value="DNA_methylase"/>
    <property type="match status" value="2"/>
</dbReference>
<gene>
    <name evidence="8" type="ORF">ACFFP1_13785</name>
</gene>
<organism evidence="8 9">
    <name type="scientific">Arthrobacter ramosus</name>
    <dbReference type="NCBI Taxonomy" id="1672"/>
    <lineage>
        <taxon>Bacteria</taxon>
        <taxon>Bacillati</taxon>
        <taxon>Actinomycetota</taxon>
        <taxon>Actinomycetes</taxon>
        <taxon>Micrococcales</taxon>
        <taxon>Micrococcaceae</taxon>
        <taxon>Arthrobacter</taxon>
    </lineage>
</organism>
<dbReference type="PROSITE" id="PS00094">
    <property type="entry name" value="C5_MTASE_1"/>
    <property type="match status" value="1"/>
</dbReference>
<proteinExistence type="inferred from homology"/>
<evidence type="ECO:0000256" key="1">
    <source>
        <dbReference type="ARBA" id="ARBA00022603"/>
    </source>
</evidence>
<reference evidence="8 9" key="1">
    <citation type="submission" date="2024-09" db="EMBL/GenBank/DDBJ databases">
        <authorList>
            <person name="Sun Q."/>
            <person name="Mori K."/>
        </authorList>
    </citation>
    <scope>NUCLEOTIDE SEQUENCE [LARGE SCALE GENOMIC DNA]</scope>
    <source>
        <strain evidence="8 9">JCM 1334</strain>
    </source>
</reference>
<evidence type="ECO:0000256" key="6">
    <source>
        <dbReference type="RuleBase" id="RU000416"/>
    </source>
</evidence>
<evidence type="ECO:0000256" key="5">
    <source>
        <dbReference type="PROSITE-ProRule" id="PRU01016"/>
    </source>
</evidence>
<dbReference type="PANTHER" id="PTHR10629:SF52">
    <property type="entry name" value="DNA (CYTOSINE-5)-METHYLTRANSFERASE 1"/>
    <property type="match status" value="1"/>
</dbReference>
<dbReference type="Gene3D" id="3.90.120.10">
    <property type="entry name" value="DNA Methylase, subunit A, domain 2"/>
    <property type="match status" value="1"/>
</dbReference>
<dbReference type="Gene3D" id="3.40.50.150">
    <property type="entry name" value="Vaccinia Virus protein VP39"/>
    <property type="match status" value="1"/>
</dbReference>
<dbReference type="EMBL" id="JBHMBC010000022">
    <property type="protein sequence ID" value="MFB9820567.1"/>
    <property type="molecule type" value="Genomic_DNA"/>
</dbReference>
<keyword evidence="9" id="KW-1185">Reference proteome</keyword>